<comment type="caution">
    <text evidence="1">The sequence shown here is derived from an EMBL/GenBank/DDBJ whole genome shotgun (WGS) entry which is preliminary data.</text>
</comment>
<name>A0A8H7TGF8_9HELO</name>
<protein>
    <submittedName>
        <fullName evidence="1">Uncharacterized protein</fullName>
    </submittedName>
</protein>
<gene>
    <name evidence="1" type="ORF">IFR04_008450</name>
</gene>
<reference evidence="1" key="1">
    <citation type="submission" date="2021-02" db="EMBL/GenBank/DDBJ databases">
        <title>Genome sequence Cadophora malorum strain M34.</title>
        <authorList>
            <person name="Stefanovic E."/>
            <person name="Vu D."/>
            <person name="Scully C."/>
            <person name="Dijksterhuis J."/>
            <person name="Roader J."/>
            <person name="Houbraken J."/>
        </authorList>
    </citation>
    <scope>NUCLEOTIDE SEQUENCE</scope>
    <source>
        <strain evidence="1">M34</strain>
    </source>
</reference>
<organism evidence="1 2">
    <name type="scientific">Cadophora malorum</name>
    <dbReference type="NCBI Taxonomy" id="108018"/>
    <lineage>
        <taxon>Eukaryota</taxon>
        <taxon>Fungi</taxon>
        <taxon>Dikarya</taxon>
        <taxon>Ascomycota</taxon>
        <taxon>Pezizomycotina</taxon>
        <taxon>Leotiomycetes</taxon>
        <taxon>Helotiales</taxon>
        <taxon>Ploettnerulaceae</taxon>
        <taxon>Cadophora</taxon>
    </lineage>
</organism>
<dbReference type="EMBL" id="JAFJYH010000129">
    <property type="protein sequence ID" value="KAG4418383.1"/>
    <property type="molecule type" value="Genomic_DNA"/>
</dbReference>
<dbReference type="Proteomes" id="UP000664132">
    <property type="component" value="Unassembled WGS sequence"/>
</dbReference>
<dbReference type="OrthoDB" id="3505248at2759"/>
<keyword evidence="2" id="KW-1185">Reference proteome</keyword>
<evidence type="ECO:0000313" key="2">
    <source>
        <dbReference type="Proteomes" id="UP000664132"/>
    </source>
</evidence>
<accession>A0A8H7TGF8</accession>
<proteinExistence type="predicted"/>
<sequence>MRLQPTLSEDNVQYHREKAQEEFPALGPAEVLTAYAEPRAGEIVAHPSEAEWNLPTDHERYLLKFPAEILNTILGYVLVLETDEKLRPRINTSNLRILCLSGYETHRELDLAEHWPETRGPFMSWTEVQDAPGSYTELRHLYRKPIDATLIRVNNYFGRIVRSMLYGGNVFSFDMTPKGWKRLPACCRTVGNCNFLHEVSPMKPSWREVALGGAITKGIDTIRQGERVYKLPGWLYHDRFCDSCTPSVPRTLRTSDP</sequence>
<evidence type="ECO:0000313" key="1">
    <source>
        <dbReference type="EMBL" id="KAG4418383.1"/>
    </source>
</evidence>
<dbReference type="AlphaFoldDB" id="A0A8H7TGF8"/>